<dbReference type="InterPro" id="IPR013328">
    <property type="entry name" value="6PGD_dom2"/>
</dbReference>
<comment type="caution">
    <text evidence="4">The sequence shown here is derived from an EMBL/GenBank/DDBJ whole genome shotgun (WGS) entry which is preliminary data.</text>
</comment>
<protein>
    <recommendedName>
        <fullName evidence="6">2-dehydropantoate 2-reductase</fullName>
    </recommendedName>
</protein>
<accession>A0A4P9VRC7</accession>
<evidence type="ECO:0008006" key="6">
    <source>
        <dbReference type="Google" id="ProtNLM"/>
    </source>
</evidence>
<dbReference type="PANTHER" id="PTHR38015:SF1">
    <property type="entry name" value="OPINE DEHYDROGENASE DOMAIN-CONTAINING PROTEIN"/>
    <property type="match status" value="1"/>
</dbReference>
<evidence type="ECO:0000259" key="2">
    <source>
        <dbReference type="Pfam" id="PF01210"/>
    </source>
</evidence>
<keyword evidence="5" id="KW-1185">Reference proteome</keyword>
<sequence>MKVAVMGAGGGGVALASHLAQQGFQTALYAPPEHAKNAYAISEQQGEIHITGDHPLTCKVDTVTLDIRQAIHGAEIIFMVVPAFGQEALFENMLPFLVDEQVIAVMPGNFATYPLQYMLEKVRPTLDITLIESSSLLHVAEIEEPGTVHIASQHKNLLEFSVYPEYQTQKAQTLLQKCMPETHIKIVNNYLAIGLNSPNGIVHPALTILNCGYIESTHGEFYFYKDGMTPAVCKIINALDKERQAIGKAYGLDLPALLDIIHHYYGINALSLRDFALTSAVHNQRYSAPTCYSHRYISEDVPYLLVPWLSLAKAANVNTPVLKSIISIATELVDCNFVKKGRLISHFLPSQPIVPLHLSSQQAV</sequence>
<dbReference type="Gene3D" id="1.10.1040.10">
    <property type="entry name" value="N-(1-d-carboxylethyl)-l-norvaline Dehydrogenase, domain 2"/>
    <property type="match status" value="1"/>
</dbReference>
<dbReference type="GO" id="GO:0051287">
    <property type="term" value="F:NAD binding"/>
    <property type="evidence" value="ECO:0007669"/>
    <property type="project" value="InterPro"/>
</dbReference>
<dbReference type="SUPFAM" id="SSF48179">
    <property type="entry name" value="6-phosphogluconate dehydrogenase C-terminal domain-like"/>
    <property type="match status" value="1"/>
</dbReference>
<dbReference type="Pfam" id="PF02317">
    <property type="entry name" value="Octopine_DH"/>
    <property type="match status" value="1"/>
</dbReference>
<dbReference type="GO" id="GO:0016616">
    <property type="term" value="F:oxidoreductase activity, acting on the CH-OH group of donors, NAD or NADP as acceptor"/>
    <property type="evidence" value="ECO:0007669"/>
    <property type="project" value="InterPro"/>
</dbReference>
<evidence type="ECO:0000313" key="5">
    <source>
        <dbReference type="Proteomes" id="UP000257039"/>
    </source>
</evidence>
<name>A0A4P9VRC7_9GAMM</name>
<dbReference type="InterPro" id="IPR051729">
    <property type="entry name" value="Opine/Lysopine_DH"/>
</dbReference>
<evidence type="ECO:0000313" key="4">
    <source>
        <dbReference type="EMBL" id="RDH44682.1"/>
    </source>
</evidence>
<organism evidence="4 5">
    <name type="scientific">Zooshikella ganghwensis</name>
    <dbReference type="NCBI Taxonomy" id="202772"/>
    <lineage>
        <taxon>Bacteria</taxon>
        <taxon>Pseudomonadati</taxon>
        <taxon>Pseudomonadota</taxon>
        <taxon>Gammaproteobacteria</taxon>
        <taxon>Oceanospirillales</taxon>
        <taxon>Zooshikellaceae</taxon>
        <taxon>Zooshikella</taxon>
    </lineage>
</organism>
<dbReference type="InterPro" id="IPR003421">
    <property type="entry name" value="Opine_DH"/>
</dbReference>
<keyword evidence="1" id="KW-0560">Oxidoreductase</keyword>
<dbReference type="Proteomes" id="UP000257039">
    <property type="component" value="Unassembled WGS sequence"/>
</dbReference>
<dbReference type="InterPro" id="IPR011128">
    <property type="entry name" value="G3P_DH_NAD-dep_N"/>
</dbReference>
<dbReference type="PANTHER" id="PTHR38015">
    <property type="entry name" value="BLR6086 PROTEIN"/>
    <property type="match status" value="1"/>
</dbReference>
<evidence type="ECO:0000259" key="3">
    <source>
        <dbReference type="Pfam" id="PF02317"/>
    </source>
</evidence>
<dbReference type="RefSeq" id="WP_094787786.1">
    <property type="nucleotide sequence ID" value="NZ_NDXW01000001.1"/>
</dbReference>
<dbReference type="Gene3D" id="3.40.50.720">
    <property type="entry name" value="NAD(P)-binding Rossmann-like Domain"/>
    <property type="match status" value="1"/>
</dbReference>
<dbReference type="Pfam" id="PF01210">
    <property type="entry name" value="NAD_Gly3P_dh_N"/>
    <property type="match status" value="1"/>
</dbReference>
<feature type="domain" description="Glycerol-3-phosphate dehydrogenase NAD-dependent N-terminal" evidence="2">
    <location>
        <begin position="2"/>
        <end position="104"/>
    </location>
</feature>
<dbReference type="EMBL" id="NDXW01000001">
    <property type="protein sequence ID" value="RDH44682.1"/>
    <property type="molecule type" value="Genomic_DNA"/>
</dbReference>
<dbReference type="GO" id="GO:0046168">
    <property type="term" value="P:glycerol-3-phosphate catabolic process"/>
    <property type="evidence" value="ECO:0007669"/>
    <property type="project" value="InterPro"/>
</dbReference>
<feature type="domain" description="Opine dehydrogenase" evidence="3">
    <location>
        <begin position="187"/>
        <end position="332"/>
    </location>
</feature>
<dbReference type="InterPro" id="IPR008927">
    <property type="entry name" value="6-PGluconate_DH-like_C_sf"/>
</dbReference>
<proteinExistence type="predicted"/>
<dbReference type="SUPFAM" id="SSF51735">
    <property type="entry name" value="NAD(P)-binding Rossmann-fold domains"/>
    <property type="match status" value="1"/>
</dbReference>
<reference evidence="4 5" key="1">
    <citation type="submission" date="2017-04" db="EMBL/GenBank/DDBJ databases">
        <title>Draft genome sequence of Zooshikella ganghwensis VG4 isolated from Red Sea sediments.</title>
        <authorList>
            <person name="Rehman Z."/>
            <person name="Alam I."/>
            <person name="Kamau A."/>
            <person name="Bajic V."/>
            <person name="Leiknes T."/>
        </authorList>
    </citation>
    <scope>NUCLEOTIDE SEQUENCE [LARGE SCALE GENOMIC DNA]</scope>
    <source>
        <strain evidence="4 5">VG4</strain>
    </source>
</reference>
<evidence type="ECO:0000256" key="1">
    <source>
        <dbReference type="ARBA" id="ARBA00023002"/>
    </source>
</evidence>
<dbReference type="AlphaFoldDB" id="A0A4P9VRC7"/>
<dbReference type="InterPro" id="IPR036291">
    <property type="entry name" value="NAD(P)-bd_dom_sf"/>
</dbReference>
<gene>
    <name evidence="4" type="ORF">B9G39_15270</name>
</gene>